<evidence type="ECO:0000256" key="10">
    <source>
        <dbReference type="ARBA" id="ARBA00023014"/>
    </source>
</evidence>
<dbReference type="InterPro" id="IPR036895">
    <property type="entry name" value="Uracil-DNA_glycosylase-like_sf"/>
</dbReference>
<dbReference type="EC" id="3.2.2.27" evidence="3"/>
<name>A0A0A2Y511_9PAST</name>
<keyword evidence="7" id="KW-0227">DNA damage</keyword>
<keyword evidence="8" id="KW-0378">Hydrolase</keyword>
<dbReference type="NCBIfam" id="TIGR00758">
    <property type="entry name" value="UDG_fam4"/>
    <property type="match status" value="1"/>
</dbReference>
<dbReference type="Pfam" id="PF03167">
    <property type="entry name" value="UDG"/>
    <property type="match status" value="1"/>
</dbReference>
<dbReference type="InterPro" id="IPR051536">
    <property type="entry name" value="UDG_Type-4/5"/>
</dbReference>
<keyword evidence="6" id="KW-0479">Metal-binding</keyword>
<dbReference type="GO" id="GO:0006281">
    <property type="term" value="P:DNA repair"/>
    <property type="evidence" value="ECO:0007669"/>
    <property type="project" value="UniProtKB-KW"/>
</dbReference>
<evidence type="ECO:0000256" key="6">
    <source>
        <dbReference type="ARBA" id="ARBA00022723"/>
    </source>
</evidence>
<evidence type="ECO:0000256" key="2">
    <source>
        <dbReference type="ARBA" id="ARBA00006521"/>
    </source>
</evidence>
<dbReference type="InterPro" id="IPR005273">
    <property type="entry name" value="Ura-DNA_glyco_family4"/>
</dbReference>
<dbReference type="SUPFAM" id="SSF52141">
    <property type="entry name" value="Uracil-DNA glycosylase-like"/>
    <property type="match status" value="1"/>
</dbReference>
<dbReference type="GO" id="GO:0051539">
    <property type="term" value="F:4 iron, 4 sulfur cluster binding"/>
    <property type="evidence" value="ECO:0007669"/>
    <property type="project" value="UniProtKB-KW"/>
</dbReference>
<evidence type="ECO:0000256" key="1">
    <source>
        <dbReference type="ARBA" id="ARBA00001400"/>
    </source>
</evidence>
<evidence type="ECO:0000256" key="4">
    <source>
        <dbReference type="ARBA" id="ARBA00019403"/>
    </source>
</evidence>
<protein>
    <recommendedName>
        <fullName evidence="4">Type-4 uracil-DNA glycosylase</fullName>
        <ecNumber evidence="3">3.2.2.27</ecNumber>
    </recommendedName>
</protein>
<evidence type="ECO:0000256" key="3">
    <source>
        <dbReference type="ARBA" id="ARBA00012030"/>
    </source>
</evidence>
<keyword evidence="10" id="KW-0411">Iron-sulfur</keyword>
<comment type="caution">
    <text evidence="13">The sequence shown here is derived from an EMBL/GenBank/DDBJ whole genome shotgun (WGS) entry which is preliminary data.</text>
</comment>
<dbReference type="Gene3D" id="3.40.470.10">
    <property type="entry name" value="Uracil-DNA glycosylase-like domain"/>
    <property type="match status" value="1"/>
</dbReference>
<accession>A0A0A2Y511</accession>
<evidence type="ECO:0000256" key="5">
    <source>
        <dbReference type="ARBA" id="ARBA00022485"/>
    </source>
</evidence>
<dbReference type="RefSeq" id="WP_039142710.1">
    <property type="nucleotide sequence ID" value="NZ_JPXX01000009.1"/>
</dbReference>
<reference evidence="13 14" key="1">
    <citation type="submission" date="2014-08" db="EMBL/GenBank/DDBJ databases">
        <title>Chaperone-usher fimbriae in a diverse selection of Gallibacterium genomes.</title>
        <authorList>
            <person name="Kudirkiene E."/>
            <person name="Bager R.J."/>
            <person name="Johnson T.J."/>
            <person name="Bojesen A.M."/>
        </authorList>
    </citation>
    <scope>NUCLEOTIDE SEQUENCE [LARGE SCALE GENOMIC DNA]</scope>
    <source>
        <strain evidence="13 14">CCM5974</strain>
    </source>
</reference>
<dbReference type="InterPro" id="IPR005122">
    <property type="entry name" value="Uracil-DNA_glycosylase-like"/>
</dbReference>
<keyword evidence="11" id="KW-0234">DNA repair</keyword>
<dbReference type="AlphaFoldDB" id="A0A0A2Y511"/>
<comment type="similarity">
    <text evidence="2">Belongs to the uracil-DNA glycosylase (UDG) superfamily. Type 4 (UDGa) family.</text>
</comment>
<evidence type="ECO:0000313" key="13">
    <source>
        <dbReference type="EMBL" id="KGQ38207.1"/>
    </source>
</evidence>
<keyword evidence="9" id="KW-0408">Iron</keyword>
<evidence type="ECO:0000256" key="7">
    <source>
        <dbReference type="ARBA" id="ARBA00022763"/>
    </source>
</evidence>
<dbReference type="SMART" id="SM00987">
    <property type="entry name" value="UreE_C"/>
    <property type="match status" value="1"/>
</dbReference>
<sequence>MNTIQQQFEQLQQQFFQYQLVPAWGNSQAEIMFIGDAPGKDELSKGPFAGTSGKFFDQLLDSIGLTRENIYLTNVVKFRPEKRNPNKKEITAFNSLLRAEIAKVKPKIIVPCGRIALSAFLPEFKISEVHGQVYTLMQDEHCFLLLPMYHPAAAMHNGKMRPMLKQDFLTLGDVWNDLD</sequence>
<dbReference type="CDD" id="cd10030">
    <property type="entry name" value="UDG-F4_TTUDGA_SPO1dp_like"/>
    <property type="match status" value="1"/>
</dbReference>
<organism evidence="13 14">
    <name type="scientific">Gallibacterium genomosp. 1</name>
    <dbReference type="NCBI Taxonomy" id="155515"/>
    <lineage>
        <taxon>Bacteria</taxon>
        <taxon>Pseudomonadati</taxon>
        <taxon>Pseudomonadota</taxon>
        <taxon>Gammaproteobacteria</taxon>
        <taxon>Pasteurellales</taxon>
        <taxon>Pasteurellaceae</taxon>
        <taxon>Gallibacterium</taxon>
    </lineage>
</organism>
<dbReference type="GO" id="GO:0046872">
    <property type="term" value="F:metal ion binding"/>
    <property type="evidence" value="ECO:0007669"/>
    <property type="project" value="UniProtKB-KW"/>
</dbReference>
<dbReference type="GO" id="GO:0004844">
    <property type="term" value="F:uracil DNA N-glycosylase activity"/>
    <property type="evidence" value="ECO:0007669"/>
    <property type="project" value="UniProtKB-EC"/>
</dbReference>
<dbReference type="eggNOG" id="COG1573">
    <property type="taxonomic scope" value="Bacteria"/>
</dbReference>
<dbReference type="STRING" id="155515.JP36_03455"/>
<dbReference type="EMBL" id="JPXX01000009">
    <property type="protein sequence ID" value="KGQ38207.1"/>
    <property type="molecule type" value="Genomic_DNA"/>
</dbReference>
<evidence type="ECO:0000259" key="12">
    <source>
        <dbReference type="SMART" id="SM00986"/>
    </source>
</evidence>
<evidence type="ECO:0000313" key="14">
    <source>
        <dbReference type="Proteomes" id="UP000030539"/>
    </source>
</evidence>
<evidence type="ECO:0000256" key="11">
    <source>
        <dbReference type="ARBA" id="ARBA00023204"/>
    </source>
</evidence>
<evidence type="ECO:0000256" key="8">
    <source>
        <dbReference type="ARBA" id="ARBA00022801"/>
    </source>
</evidence>
<keyword evidence="5" id="KW-0004">4Fe-4S</keyword>
<evidence type="ECO:0000256" key="9">
    <source>
        <dbReference type="ARBA" id="ARBA00023004"/>
    </source>
</evidence>
<gene>
    <name evidence="13" type="ORF">JP36_03455</name>
</gene>
<dbReference type="Proteomes" id="UP000030539">
    <property type="component" value="Unassembled WGS sequence"/>
</dbReference>
<dbReference type="SMART" id="SM00986">
    <property type="entry name" value="UDG"/>
    <property type="match status" value="1"/>
</dbReference>
<feature type="domain" description="Uracil-DNA glycosylase-like" evidence="12">
    <location>
        <begin position="22"/>
        <end position="169"/>
    </location>
</feature>
<comment type="catalytic activity">
    <reaction evidence="1">
        <text>Hydrolyzes single-stranded DNA or mismatched double-stranded DNA and polynucleotides, releasing free uracil.</text>
        <dbReference type="EC" id="3.2.2.27"/>
    </reaction>
</comment>
<dbReference type="PANTHER" id="PTHR33693:SF1">
    <property type="entry name" value="TYPE-4 URACIL-DNA GLYCOSYLASE"/>
    <property type="match status" value="1"/>
</dbReference>
<proteinExistence type="inferred from homology"/>
<dbReference type="PANTHER" id="PTHR33693">
    <property type="entry name" value="TYPE-5 URACIL-DNA GLYCOSYLASE"/>
    <property type="match status" value="1"/>
</dbReference>